<sequence length="268" mass="29848">MAANGNTTSAAELNLLGLPRELRDKIYEGILQSADIRLGPSTCSFHQTGPAPGSDIIRILPLLSTSHQIRLEVLERVMVIAYQFEGFSQAHSVYIANVGCNACRDRGRGDPLLEHRADHLEKPSALKLWRLTLGLKNLTISFANVQSSFPGDFLLWNIFYRDSYITEDTITLCIPAKAAHYALGCPTVLAVIESMTLESFRLVDDVMPECCRRGSLMLCSGRTVPGGTDVDCELRSKHQELVSIVQKHFSRFVLKGKTRRHFEGIFVQ</sequence>
<dbReference type="EMBL" id="ML978136">
    <property type="protein sequence ID" value="KAF2093955.1"/>
    <property type="molecule type" value="Genomic_DNA"/>
</dbReference>
<dbReference type="Proteomes" id="UP000799772">
    <property type="component" value="Unassembled WGS sequence"/>
</dbReference>
<proteinExistence type="predicted"/>
<protein>
    <submittedName>
        <fullName evidence="1">Uncharacterized protein</fullName>
    </submittedName>
</protein>
<accession>A0A9P4M1Y0</accession>
<dbReference type="AlphaFoldDB" id="A0A9P4M1Y0"/>
<evidence type="ECO:0000313" key="1">
    <source>
        <dbReference type="EMBL" id="KAF2093955.1"/>
    </source>
</evidence>
<keyword evidence="2" id="KW-1185">Reference proteome</keyword>
<evidence type="ECO:0000313" key="2">
    <source>
        <dbReference type="Proteomes" id="UP000799772"/>
    </source>
</evidence>
<reference evidence="1" key="1">
    <citation type="journal article" date="2020" name="Stud. Mycol.">
        <title>101 Dothideomycetes genomes: a test case for predicting lifestyles and emergence of pathogens.</title>
        <authorList>
            <person name="Haridas S."/>
            <person name="Albert R."/>
            <person name="Binder M."/>
            <person name="Bloem J."/>
            <person name="Labutti K."/>
            <person name="Salamov A."/>
            <person name="Andreopoulos B."/>
            <person name="Baker S."/>
            <person name="Barry K."/>
            <person name="Bills G."/>
            <person name="Bluhm B."/>
            <person name="Cannon C."/>
            <person name="Castanera R."/>
            <person name="Culley D."/>
            <person name="Daum C."/>
            <person name="Ezra D."/>
            <person name="Gonzalez J."/>
            <person name="Henrissat B."/>
            <person name="Kuo A."/>
            <person name="Liang C."/>
            <person name="Lipzen A."/>
            <person name="Lutzoni F."/>
            <person name="Magnuson J."/>
            <person name="Mondo S."/>
            <person name="Nolan M."/>
            <person name="Ohm R."/>
            <person name="Pangilinan J."/>
            <person name="Park H.-J."/>
            <person name="Ramirez L."/>
            <person name="Alfaro M."/>
            <person name="Sun H."/>
            <person name="Tritt A."/>
            <person name="Yoshinaga Y."/>
            <person name="Zwiers L.-H."/>
            <person name="Turgeon B."/>
            <person name="Goodwin S."/>
            <person name="Spatafora J."/>
            <person name="Crous P."/>
            <person name="Grigoriev I."/>
        </authorList>
    </citation>
    <scope>NUCLEOTIDE SEQUENCE</scope>
    <source>
        <strain evidence="1">CBS 133067</strain>
    </source>
</reference>
<organism evidence="1 2">
    <name type="scientific">Rhizodiscina lignyota</name>
    <dbReference type="NCBI Taxonomy" id="1504668"/>
    <lineage>
        <taxon>Eukaryota</taxon>
        <taxon>Fungi</taxon>
        <taxon>Dikarya</taxon>
        <taxon>Ascomycota</taxon>
        <taxon>Pezizomycotina</taxon>
        <taxon>Dothideomycetes</taxon>
        <taxon>Pleosporomycetidae</taxon>
        <taxon>Aulographales</taxon>
        <taxon>Rhizodiscinaceae</taxon>
        <taxon>Rhizodiscina</taxon>
    </lineage>
</organism>
<gene>
    <name evidence="1" type="ORF">NA57DRAFT_80960</name>
</gene>
<name>A0A9P4M1Y0_9PEZI</name>
<comment type="caution">
    <text evidence="1">The sequence shown here is derived from an EMBL/GenBank/DDBJ whole genome shotgun (WGS) entry which is preliminary data.</text>
</comment>